<evidence type="ECO:0008006" key="4">
    <source>
        <dbReference type="Google" id="ProtNLM"/>
    </source>
</evidence>
<evidence type="ECO:0000313" key="2">
    <source>
        <dbReference type="EMBL" id="PPJ35994.1"/>
    </source>
</evidence>
<sequence length="98" mass="10259">MNKRTIVSALLACAAAGGIATVNAGSASAETNIRSYSGYGAEQACNFDKARTPYRAGQEVVLCDRGNRGVYHLTVVPNAEIPLHLARLMVTGSFDGLS</sequence>
<organism evidence="2 3">
    <name type="scientific">Nocardia nova</name>
    <dbReference type="NCBI Taxonomy" id="37330"/>
    <lineage>
        <taxon>Bacteria</taxon>
        <taxon>Bacillati</taxon>
        <taxon>Actinomycetota</taxon>
        <taxon>Actinomycetes</taxon>
        <taxon>Mycobacteriales</taxon>
        <taxon>Nocardiaceae</taxon>
        <taxon>Nocardia</taxon>
    </lineage>
</organism>
<feature type="chain" id="PRO_5038612449" description="Secreted protein" evidence="1">
    <location>
        <begin position="25"/>
        <end position="98"/>
    </location>
</feature>
<dbReference type="OrthoDB" id="4563392at2"/>
<name>A0A2S6AL96_9NOCA</name>
<comment type="caution">
    <text evidence="2">The sequence shown here is derived from an EMBL/GenBank/DDBJ whole genome shotgun (WGS) entry which is preliminary data.</text>
</comment>
<dbReference type="RefSeq" id="WP_104375113.1">
    <property type="nucleotide sequence ID" value="NZ_PSZC01000017.1"/>
</dbReference>
<accession>A0A2S6AL96</accession>
<keyword evidence="1" id="KW-0732">Signal</keyword>
<protein>
    <recommendedName>
        <fullName evidence="4">Secreted protein</fullName>
    </recommendedName>
</protein>
<dbReference type="Proteomes" id="UP000239874">
    <property type="component" value="Unassembled WGS sequence"/>
</dbReference>
<dbReference type="EMBL" id="PSZC01000017">
    <property type="protein sequence ID" value="PPJ35994.1"/>
    <property type="molecule type" value="Genomic_DNA"/>
</dbReference>
<dbReference type="AlphaFoldDB" id="A0A2S6AL96"/>
<evidence type="ECO:0000313" key="3">
    <source>
        <dbReference type="Proteomes" id="UP000239874"/>
    </source>
</evidence>
<feature type="signal peptide" evidence="1">
    <location>
        <begin position="1"/>
        <end position="24"/>
    </location>
</feature>
<gene>
    <name evidence="2" type="ORF">C5E45_23125</name>
</gene>
<proteinExistence type="predicted"/>
<reference evidence="2 3" key="1">
    <citation type="submission" date="2018-02" db="EMBL/GenBank/DDBJ databases">
        <title>8 Nocardia nova and 1 Nocardia cyriacigeorgica strain used for evolution to TMP-SMX.</title>
        <authorList>
            <person name="Mehta H."/>
            <person name="Weng J."/>
            <person name="Shamoo Y."/>
        </authorList>
    </citation>
    <scope>NUCLEOTIDE SEQUENCE [LARGE SCALE GENOMIC DNA]</scope>
    <source>
        <strain evidence="2 3">MDA3139</strain>
    </source>
</reference>
<evidence type="ECO:0000256" key="1">
    <source>
        <dbReference type="SAM" id="SignalP"/>
    </source>
</evidence>